<evidence type="ECO:0000313" key="1">
    <source>
        <dbReference type="EMBL" id="MCO6047182.1"/>
    </source>
</evidence>
<keyword evidence="2" id="KW-1185">Reference proteome</keyword>
<comment type="caution">
    <text evidence="1">The sequence shown here is derived from an EMBL/GenBank/DDBJ whole genome shotgun (WGS) entry which is preliminary data.</text>
</comment>
<dbReference type="RefSeq" id="WP_252855295.1">
    <property type="nucleotide sequence ID" value="NZ_JAMXLR010000090.1"/>
</dbReference>
<organism evidence="1 2">
    <name type="scientific">Aeoliella straminimaris</name>
    <dbReference type="NCBI Taxonomy" id="2954799"/>
    <lineage>
        <taxon>Bacteria</taxon>
        <taxon>Pseudomonadati</taxon>
        <taxon>Planctomycetota</taxon>
        <taxon>Planctomycetia</taxon>
        <taxon>Pirellulales</taxon>
        <taxon>Lacipirellulaceae</taxon>
        <taxon>Aeoliella</taxon>
    </lineage>
</organism>
<accession>A0A9X2FFQ2</accession>
<sequence>MQIDLPTDLFERLRERVQGNPELSEADVVRHALDTLDWLDDECTTPEQLADTLRDLDQSIAEIESGATLDLQTAKAQVQSSLGLSPEK</sequence>
<evidence type="ECO:0000313" key="2">
    <source>
        <dbReference type="Proteomes" id="UP001155241"/>
    </source>
</evidence>
<dbReference type="EMBL" id="JAMXLR010000090">
    <property type="protein sequence ID" value="MCO6047182.1"/>
    <property type="molecule type" value="Genomic_DNA"/>
</dbReference>
<reference evidence="1" key="1">
    <citation type="submission" date="2022-06" db="EMBL/GenBank/DDBJ databases">
        <title>Aeoliella straminimaris, a novel planctomycete from sediments.</title>
        <authorList>
            <person name="Vitorino I.R."/>
            <person name="Lage O.M."/>
        </authorList>
    </citation>
    <scope>NUCLEOTIDE SEQUENCE</scope>
    <source>
        <strain evidence="1">ICT_H6.2</strain>
    </source>
</reference>
<protein>
    <submittedName>
        <fullName evidence="1">Uncharacterized protein</fullName>
    </submittedName>
</protein>
<proteinExistence type="predicted"/>
<gene>
    <name evidence="1" type="ORF">NG895_25060</name>
</gene>
<name>A0A9X2FFQ2_9BACT</name>
<dbReference type="AlphaFoldDB" id="A0A9X2FFQ2"/>
<dbReference type="Proteomes" id="UP001155241">
    <property type="component" value="Unassembled WGS sequence"/>
</dbReference>